<keyword evidence="2" id="KW-1185">Reference proteome</keyword>
<sequence>MSGCKSICHLFTCSSATPLYQCLSRNNRRPPTRTLTWKIPHASATGAAKHVEQRSHTHPAGNVVLAGWSTSPFCTRGAKLSGYKISEPMDWRGSPVAWPQRSTDRSCLDFFWWGQLKSLVYETPLNLLKNSSLDVRPLQGK</sequence>
<gene>
    <name evidence="1" type="ORF">AVEN_264877_1</name>
</gene>
<dbReference type="OrthoDB" id="8052063at2759"/>
<evidence type="ECO:0000313" key="1">
    <source>
        <dbReference type="EMBL" id="GBO44453.1"/>
    </source>
</evidence>
<organism evidence="1 2">
    <name type="scientific">Araneus ventricosus</name>
    <name type="common">Orbweaver spider</name>
    <name type="synonym">Epeira ventricosa</name>
    <dbReference type="NCBI Taxonomy" id="182803"/>
    <lineage>
        <taxon>Eukaryota</taxon>
        <taxon>Metazoa</taxon>
        <taxon>Ecdysozoa</taxon>
        <taxon>Arthropoda</taxon>
        <taxon>Chelicerata</taxon>
        <taxon>Arachnida</taxon>
        <taxon>Araneae</taxon>
        <taxon>Araneomorphae</taxon>
        <taxon>Entelegynae</taxon>
        <taxon>Araneoidea</taxon>
        <taxon>Araneidae</taxon>
        <taxon>Araneus</taxon>
    </lineage>
</organism>
<accession>A0A4Y2X4L4</accession>
<dbReference type="AlphaFoldDB" id="A0A4Y2X4L4"/>
<name>A0A4Y2X4L4_ARAVE</name>
<dbReference type="EMBL" id="BGPR01071185">
    <property type="protein sequence ID" value="GBO44453.1"/>
    <property type="molecule type" value="Genomic_DNA"/>
</dbReference>
<comment type="caution">
    <text evidence="1">The sequence shown here is derived from an EMBL/GenBank/DDBJ whole genome shotgun (WGS) entry which is preliminary data.</text>
</comment>
<evidence type="ECO:0000313" key="2">
    <source>
        <dbReference type="Proteomes" id="UP000499080"/>
    </source>
</evidence>
<proteinExistence type="predicted"/>
<reference evidence="1 2" key="1">
    <citation type="journal article" date="2019" name="Sci. Rep.">
        <title>Orb-weaving spider Araneus ventricosus genome elucidates the spidroin gene catalogue.</title>
        <authorList>
            <person name="Kono N."/>
            <person name="Nakamura H."/>
            <person name="Ohtoshi R."/>
            <person name="Moran D.A.P."/>
            <person name="Shinohara A."/>
            <person name="Yoshida Y."/>
            <person name="Fujiwara M."/>
            <person name="Mori M."/>
            <person name="Tomita M."/>
            <person name="Arakawa K."/>
        </authorList>
    </citation>
    <scope>NUCLEOTIDE SEQUENCE [LARGE SCALE GENOMIC DNA]</scope>
</reference>
<dbReference type="Proteomes" id="UP000499080">
    <property type="component" value="Unassembled WGS sequence"/>
</dbReference>
<protein>
    <submittedName>
        <fullName evidence="1">Uncharacterized protein</fullName>
    </submittedName>
</protein>